<gene>
    <name evidence="1" type="ORF">SDC9_145213</name>
</gene>
<protein>
    <submittedName>
        <fullName evidence="1">Uncharacterized protein</fullName>
    </submittedName>
</protein>
<dbReference type="EMBL" id="VSSQ01044226">
    <property type="protein sequence ID" value="MPM98032.1"/>
    <property type="molecule type" value="Genomic_DNA"/>
</dbReference>
<reference evidence="1" key="1">
    <citation type="submission" date="2019-08" db="EMBL/GenBank/DDBJ databases">
        <authorList>
            <person name="Kucharzyk K."/>
            <person name="Murdoch R.W."/>
            <person name="Higgins S."/>
            <person name="Loffler F."/>
        </authorList>
    </citation>
    <scope>NUCLEOTIDE SEQUENCE</scope>
</reference>
<organism evidence="1">
    <name type="scientific">bioreactor metagenome</name>
    <dbReference type="NCBI Taxonomy" id="1076179"/>
    <lineage>
        <taxon>unclassified sequences</taxon>
        <taxon>metagenomes</taxon>
        <taxon>ecological metagenomes</taxon>
    </lineage>
</organism>
<sequence>MWVCVEGTPESQGEVHLFFAAFCPYRDSFAHQLSRFLSFSVVCDTASQQQDEHDDVKITNYAVIACDG</sequence>
<proteinExistence type="predicted"/>
<comment type="caution">
    <text evidence="1">The sequence shown here is derived from an EMBL/GenBank/DDBJ whole genome shotgun (WGS) entry which is preliminary data.</text>
</comment>
<accession>A0A645EBI8</accession>
<name>A0A645EBI8_9ZZZZ</name>
<evidence type="ECO:0000313" key="1">
    <source>
        <dbReference type="EMBL" id="MPM98032.1"/>
    </source>
</evidence>
<dbReference type="AlphaFoldDB" id="A0A645EBI8"/>